<evidence type="ECO:0000259" key="8">
    <source>
        <dbReference type="PROSITE" id="PS50157"/>
    </source>
</evidence>
<evidence type="ECO:0000256" key="2">
    <source>
        <dbReference type="ARBA" id="ARBA00022737"/>
    </source>
</evidence>
<evidence type="ECO:0000256" key="5">
    <source>
        <dbReference type="ARBA" id="ARBA00023242"/>
    </source>
</evidence>
<feature type="domain" description="C2H2-type" evidence="8">
    <location>
        <begin position="464"/>
        <end position="491"/>
    </location>
</feature>
<keyword evidence="3 6" id="KW-0863">Zinc-finger</keyword>
<keyword evidence="1" id="KW-0479">Metal-binding</keyword>
<dbReference type="Proteomes" id="UP000694844">
    <property type="component" value="Chromosome 3"/>
</dbReference>
<gene>
    <name evidence="10" type="primary">LOC111127550</name>
</gene>
<dbReference type="SMART" id="SM00355">
    <property type="entry name" value="ZnF_C2H2"/>
    <property type="match status" value="7"/>
</dbReference>
<proteinExistence type="predicted"/>
<evidence type="ECO:0000256" key="4">
    <source>
        <dbReference type="ARBA" id="ARBA00022833"/>
    </source>
</evidence>
<sequence length="597" mass="68528">MAASTSANEMSDHYDSVEKQTFKMEITRENEEEIKPLMLIRSINFQELQPIDYIYSVTDQKGKIYLTGSVDNCETGSISKLLQDKAVRKMLEQIYNALKEMSLTRRNILNKRKTNIVAETHWLLGVLEEMVHNCPQFLEVLFIVLGISKTESLLPKSLDAMEVQGLISNGEGENGAELMYRDDRENNRMEDVHVFSCTETNTIKRECMDTSDSENSAGNFALDQTSVEIKTEPDDRISVDMEETAIAEEGDISTMCFSPRTSDHKEKPEVIISKSKGKKKEKSLQRLHKSRQGIEKEKESRETDSSESGKVSNTNANSRAYADVCIFCNRYKKNFQELLAHVNSHAGRKVKCKICFKECNTSEDLRQHTQSHQNEREILLKAIDLSVQYKCITEHRKSVSNNNATKQMAARAASCRMLTVYSCAGCNLLFKTQADLYLHKKNSCSRNVGEKSSTSHPAEAQFLHICKTCGQAFTKKRSLTAHMSCHSKEKPYNCEACGKSFRSKTWFLRHKQTFMDRNQKTDQDKDRRLIKNSKKRSKRRHICKTCGKRFVEKDRLEAHISWHLKERPYSCEGCGKSFTEKSNMSRHKRARVCQKDL</sequence>
<evidence type="ECO:0000256" key="7">
    <source>
        <dbReference type="SAM" id="MobiDB-lite"/>
    </source>
</evidence>
<keyword evidence="2" id="KW-0677">Repeat</keyword>
<feature type="domain" description="C2H2-type" evidence="8">
    <location>
        <begin position="492"/>
        <end position="521"/>
    </location>
</feature>
<evidence type="ECO:0000256" key="6">
    <source>
        <dbReference type="PROSITE-ProRule" id="PRU00042"/>
    </source>
</evidence>
<dbReference type="PANTHER" id="PTHR24393">
    <property type="entry name" value="ZINC FINGER PROTEIN"/>
    <property type="match status" value="1"/>
</dbReference>
<dbReference type="SUPFAM" id="SSF57667">
    <property type="entry name" value="beta-beta-alpha zinc fingers"/>
    <property type="match status" value="2"/>
</dbReference>
<dbReference type="PANTHER" id="PTHR24393:SF34">
    <property type="entry name" value="PR_SET DOMAIN 13"/>
    <property type="match status" value="1"/>
</dbReference>
<dbReference type="InterPro" id="IPR013087">
    <property type="entry name" value="Znf_C2H2_type"/>
</dbReference>
<evidence type="ECO:0000256" key="3">
    <source>
        <dbReference type="ARBA" id="ARBA00022771"/>
    </source>
</evidence>
<dbReference type="GO" id="GO:0000978">
    <property type="term" value="F:RNA polymerase II cis-regulatory region sequence-specific DNA binding"/>
    <property type="evidence" value="ECO:0007669"/>
    <property type="project" value="TreeGrafter"/>
</dbReference>
<dbReference type="Pfam" id="PF00096">
    <property type="entry name" value="zf-C2H2"/>
    <property type="match status" value="3"/>
</dbReference>
<dbReference type="AlphaFoldDB" id="A0A8B8DL48"/>
<keyword evidence="4" id="KW-0862">Zinc</keyword>
<organism evidence="9 10">
    <name type="scientific">Crassostrea virginica</name>
    <name type="common">Eastern oyster</name>
    <dbReference type="NCBI Taxonomy" id="6565"/>
    <lineage>
        <taxon>Eukaryota</taxon>
        <taxon>Metazoa</taxon>
        <taxon>Spiralia</taxon>
        <taxon>Lophotrochozoa</taxon>
        <taxon>Mollusca</taxon>
        <taxon>Bivalvia</taxon>
        <taxon>Autobranchia</taxon>
        <taxon>Pteriomorphia</taxon>
        <taxon>Ostreida</taxon>
        <taxon>Ostreoidea</taxon>
        <taxon>Ostreidae</taxon>
        <taxon>Crassostrea</taxon>
    </lineage>
</organism>
<protein>
    <submittedName>
        <fullName evidence="10">Zinc finger protein 721-like isoform X1</fullName>
    </submittedName>
</protein>
<dbReference type="GO" id="GO:0008270">
    <property type="term" value="F:zinc ion binding"/>
    <property type="evidence" value="ECO:0007669"/>
    <property type="project" value="UniProtKB-KW"/>
</dbReference>
<dbReference type="PROSITE" id="PS00028">
    <property type="entry name" value="ZINC_FINGER_C2H2_1"/>
    <property type="match status" value="3"/>
</dbReference>
<feature type="compositionally biased region" description="Basic residues" evidence="7">
    <location>
        <begin position="275"/>
        <end position="291"/>
    </location>
</feature>
<evidence type="ECO:0000256" key="1">
    <source>
        <dbReference type="ARBA" id="ARBA00022723"/>
    </source>
</evidence>
<feature type="region of interest" description="Disordered" evidence="7">
    <location>
        <begin position="250"/>
        <end position="314"/>
    </location>
</feature>
<dbReference type="FunFam" id="3.30.160.60:FF:000100">
    <property type="entry name" value="Zinc finger 45-like"/>
    <property type="match status" value="1"/>
</dbReference>
<name>A0A8B8DL48_CRAVI</name>
<dbReference type="GeneID" id="111127550"/>
<dbReference type="GO" id="GO:0001228">
    <property type="term" value="F:DNA-binding transcription activator activity, RNA polymerase II-specific"/>
    <property type="evidence" value="ECO:0007669"/>
    <property type="project" value="TreeGrafter"/>
</dbReference>
<feature type="domain" description="C2H2-type" evidence="8">
    <location>
        <begin position="569"/>
        <end position="596"/>
    </location>
</feature>
<evidence type="ECO:0000313" key="10">
    <source>
        <dbReference type="RefSeq" id="XP_022328475.1"/>
    </source>
</evidence>
<dbReference type="OrthoDB" id="40579at2759"/>
<dbReference type="PROSITE" id="PS50157">
    <property type="entry name" value="ZINC_FINGER_C2H2_2"/>
    <property type="match status" value="6"/>
</dbReference>
<keyword evidence="5" id="KW-0539">Nucleus</keyword>
<dbReference type="Gene3D" id="3.30.160.60">
    <property type="entry name" value="Classic Zinc Finger"/>
    <property type="match status" value="5"/>
</dbReference>
<dbReference type="FunFam" id="3.30.160.60:FF:000110">
    <property type="entry name" value="Zinc finger protein-like"/>
    <property type="match status" value="1"/>
</dbReference>
<keyword evidence="9" id="KW-1185">Reference proteome</keyword>
<feature type="domain" description="C2H2-type" evidence="8">
    <location>
        <begin position="541"/>
        <end position="568"/>
    </location>
</feature>
<dbReference type="KEGG" id="cvn:111127550"/>
<dbReference type="RefSeq" id="XP_022328475.1">
    <property type="nucleotide sequence ID" value="XM_022472767.1"/>
</dbReference>
<evidence type="ECO:0000313" key="9">
    <source>
        <dbReference type="Proteomes" id="UP000694844"/>
    </source>
</evidence>
<feature type="domain" description="C2H2-type" evidence="8">
    <location>
        <begin position="350"/>
        <end position="377"/>
    </location>
</feature>
<dbReference type="InterPro" id="IPR036236">
    <property type="entry name" value="Znf_C2H2_sf"/>
</dbReference>
<feature type="domain" description="C2H2-type" evidence="8">
    <location>
        <begin position="421"/>
        <end position="452"/>
    </location>
</feature>
<dbReference type="GO" id="GO:0005634">
    <property type="term" value="C:nucleus"/>
    <property type="evidence" value="ECO:0007669"/>
    <property type="project" value="TreeGrafter"/>
</dbReference>
<feature type="compositionally biased region" description="Basic and acidic residues" evidence="7">
    <location>
        <begin position="292"/>
        <end position="304"/>
    </location>
</feature>
<accession>A0A8B8DL48</accession>
<reference evidence="10" key="1">
    <citation type="submission" date="2025-08" db="UniProtKB">
        <authorList>
            <consortium name="RefSeq"/>
        </authorList>
    </citation>
    <scope>IDENTIFICATION</scope>
    <source>
        <tissue evidence="10">Whole sample</tissue>
    </source>
</reference>